<organism evidence="2 3">
    <name type="scientific">Yersinia alsatica</name>
    <dbReference type="NCBI Taxonomy" id="2890317"/>
    <lineage>
        <taxon>Bacteria</taxon>
        <taxon>Pseudomonadati</taxon>
        <taxon>Pseudomonadota</taxon>
        <taxon>Gammaproteobacteria</taxon>
        <taxon>Enterobacterales</taxon>
        <taxon>Yersiniaceae</taxon>
        <taxon>Yersinia</taxon>
    </lineage>
</organism>
<protein>
    <submittedName>
        <fullName evidence="2">Imm45 family immunity protein</fullName>
    </submittedName>
</protein>
<dbReference type="Pfam" id="PF15572">
    <property type="entry name" value="Imm45"/>
    <property type="match status" value="1"/>
</dbReference>
<reference evidence="2" key="1">
    <citation type="submission" date="2022-08" db="EMBL/GenBank/DDBJ databases">
        <authorList>
            <person name="Bogun A."/>
            <person name="Kislichkina A."/>
            <person name="Solomentsev V."/>
            <person name="Skryabin Y."/>
            <person name="Sizova A."/>
            <person name="Platonov M."/>
            <person name="Dentovskaya S."/>
        </authorList>
    </citation>
    <scope>NUCLEOTIDE SEQUENCE</scope>
    <source>
        <strain evidence="2">SCPM-O-B-7604</strain>
    </source>
</reference>
<sequence>MQEIVKLTDFEEQALCHGNILRLPAQWPYEEYVDFMVFDTQDDERPNGLIVSSGYKAGLILVLLPLESSLPEVRGLSTQWVIANWEKWIYPECEVNNVYVIERYIAKAIL</sequence>
<evidence type="ECO:0000313" key="2">
    <source>
        <dbReference type="EMBL" id="UWM43385.1"/>
    </source>
</evidence>
<dbReference type="RefSeq" id="WP_235895913.1">
    <property type="nucleotide sequence ID" value="NZ_CABHWX010000081.1"/>
</dbReference>
<dbReference type="Proteomes" id="UP001057860">
    <property type="component" value="Chromosome"/>
</dbReference>
<dbReference type="InterPro" id="IPR029077">
    <property type="entry name" value="Imm45"/>
</dbReference>
<keyword evidence="3" id="KW-1185">Reference proteome</keyword>
<accession>A0ABY5ULJ3</accession>
<gene>
    <name evidence="2" type="primary">imm45</name>
    <name evidence="2" type="ORF">N0H69_11625</name>
</gene>
<evidence type="ECO:0000259" key="1">
    <source>
        <dbReference type="Pfam" id="PF15572"/>
    </source>
</evidence>
<dbReference type="GeneID" id="75140658"/>
<evidence type="ECO:0000313" key="3">
    <source>
        <dbReference type="Proteomes" id="UP001057860"/>
    </source>
</evidence>
<feature type="domain" description="Immunity protein 45" evidence="1">
    <location>
        <begin position="7"/>
        <end position="100"/>
    </location>
</feature>
<name>A0ABY5ULJ3_9GAMM</name>
<dbReference type="EMBL" id="CP104006">
    <property type="protein sequence ID" value="UWM43385.1"/>
    <property type="molecule type" value="Genomic_DNA"/>
</dbReference>
<proteinExistence type="predicted"/>